<keyword evidence="4" id="KW-1185">Reference proteome</keyword>
<proteinExistence type="predicted"/>
<accession>A0AAI8Z8D9</accession>
<sequence>MVRNSKWQYSVEGGEPNKGCASKTAPLDPHTPSTIPRRPTINSRDKDRFQQAKSQVQAQAFGDNRRGDPDPNELREDRALNISADLDTAVEKLREVVKSKTKLHLSCGRGPSKALADCKEEARSRSMRADSAETRSGRSLGFSIGPDGCDIDVSIPNWLAGAVLLAIIFHYRDGAGSSLLARAVKTALSVYFMRALLPTWLLVCICASWLLWF</sequence>
<evidence type="ECO:0000313" key="4">
    <source>
        <dbReference type="Proteomes" id="UP001296104"/>
    </source>
</evidence>
<dbReference type="EMBL" id="CAVMBE010000113">
    <property type="protein sequence ID" value="CAK4034348.1"/>
    <property type="molecule type" value="Genomic_DNA"/>
</dbReference>
<evidence type="ECO:0000313" key="3">
    <source>
        <dbReference type="EMBL" id="CAK4034348.1"/>
    </source>
</evidence>
<evidence type="ECO:0000256" key="2">
    <source>
        <dbReference type="SAM" id="Phobius"/>
    </source>
</evidence>
<name>A0AAI8Z8D9_9PEZI</name>
<keyword evidence="2" id="KW-0472">Membrane</keyword>
<protein>
    <submittedName>
        <fullName evidence="3">Uncharacterized protein</fullName>
    </submittedName>
</protein>
<gene>
    <name evidence="3" type="ORF">LECACI_7A009506</name>
</gene>
<feature type="region of interest" description="Disordered" evidence="1">
    <location>
        <begin position="1"/>
        <end position="76"/>
    </location>
</feature>
<dbReference type="AlphaFoldDB" id="A0AAI8Z8D9"/>
<feature type="compositionally biased region" description="Basic and acidic residues" evidence="1">
    <location>
        <begin position="63"/>
        <end position="76"/>
    </location>
</feature>
<organism evidence="3 4">
    <name type="scientific">Lecanosticta acicola</name>
    <dbReference type="NCBI Taxonomy" id="111012"/>
    <lineage>
        <taxon>Eukaryota</taxon>
        <taxon>Fungi</taxon>
        <taxon>Dikarya</taxon>
        <taxon>Ascomycota</taxon>
        <taxon>Pezizomycotina</taxon>
        <taxon>Dothideomycetes</taxon>
        <taxon>Dothideomycetidae</taxon>
        <taxon>Mycosphaerellales</taxon>
        <taxon>Mycosphaerellaceae</taxon>
        <taxon>Lecanosticta</taxon>
    </lineage>
</organism>
<keyword evidence="2" id="KW-1133">Transmembrane helix</keyword>
<feature type="transmembrane region" description="Helical" evidence="2">
    <location>
        <begin position="191"/>
        <end position="212"/>
    </location>
</feature>
<evidence type="ECO:0000256" key="1">
    <source>
        <dbReference type="SAM" id="MobiDB-lite"/>
    </source>
</evidence>
<keyword evidence="2" id="KW-0812">Transmembrane</keyword>
<comment type="caution">
    <text evidence="3">The sequence shown here is derived from an EMBL/GenBank/DDBJ whole genome shotgun (WGS) entry which is preliminary data.</text>
</comment>
<dbReference type="Proteomes" id="UP001296104">
    <property type="component" value="Unassembled WGS sequence"/>
</dbReference>
<reference evidence="3" key="1">
    <citation type="submission" date="2023-11" db="EMBL/GenBank/DDBJ databases">
        <authorList>
            <person name="Alioto T."/>
            <person name="Alioto T."/>
            <person name="Gomez Garrido J."/>
        </authorList>
    </citation>
    <scope>NUCLEOTIDE SEQUENCE</scope>
</reference>